<keyword evidence="2" id="KW-1185">Reference proteome</keyword>
<evidence type="ECO:0000313" key="1">
    <source>
        <dbReference type="EMBL" id="KAG0258220.1"/>
    </source>
</evidence>
<name>A0A9P6Q143_9FUNG</name>
<organism evidence="1 2">
    <name type="scientific">Actinomortierella ambigua</name>
    <dbReference type="NCBI Taxonomy" id="1343610"/>
    <lineage>
        <taxon>Eukaryota</taxon>
        <taxon>Fungi</taxon>
        <taxon>Fungi incertae sedis</taxon>
        <taxon>Mucoromycota</taxon>
        <taxon>Mortierellomycotina</taxon>
        <taxon>Mortierellomycetes</taxon>
        <taxon>Mortierellales</taxon>
        <taxon>Mortierellaceae</taxon>
        <taxon>Actinomortierella</taxon>
    </lineage>
</organism>
<accession>A0A9P6Q143</accession>
<evidence type="ECO:0000313" key="2">
    <source>
        <dbReference type="Proteomes" id="UP000807716"/>
    </source>
</evidence>
<gene>
    <name evidence="1" type="ORF">DFQ27_004767</name>
</gene>
<dbReference type="Proteomes" id="UP000807716">
    <property type="component" value="Unassembled WGS sequence"/>
</dbReference>
<sequence>MFNASEAVKVYVAQDMHINDEKAPSMATDSAHFHGQEYVKEGEKPGGLPPGEAATVVVVARQSFSAVASGAIFVGEDTADPDATPSEIFKNPSNHAAAAASVLAFLAERAQFTPSEAPAKSLEQPFLDFMKRASTFSGFQMKHNAQFMVRLTGSLIQLEQMVREVVIDNKVLIGRGIRDLVPGYIPDKTLDMWTLSLIVIEKPRGSEDVRIQLVHISLDITTDEDYTAIIPVQRAKVMSSVFKVNQSYLTSQAEALVKIIPTMKVRRAIDFLTSPKVISKDETFAAACRGML</sequence>
<dbReference type="EMBL" id="JAAAJB010000333">
    <property type="protein sequence ID" value="KAG0258220.1"/>
    <property type="molecule type" value="Genomic_DNA"/>
</dbReference>
<dbReference type="AlphaFoldDB" id="A0A9P6Q143"/>
<reference evidence="1" key="1">
    <citation type="journal article" date="2020" name="Fungal Divers.">
        <title>Resolving the Mortierellaceae phylogeny through synthesis of multi-gene phylogenetics and phylogenomics.</title>
        <authorList>
            <person name="Vandepol N."/>
            <person name="Liber J."/>
            <person name="Desiro A."/>
            <person name="Na H."/>
            <person name="Kennedy M."/>
            <person name="Barry K."/>
            <person name="Grigoriev I.V."/>
            <person name="Miller A.N."/>
            <person name="O'Donnell K."/>
            <person name="Stajich J.E."/>
            <person name="Bonito G."/>
        </authorList>
    </citation>
    <scope>NUCLEOTIDE SEQUENCE</scope>
    <source>
        <strain evidence="1">BC1065</strain>
    </source>
</reference>
<comment type="caution">
    <text evidence="1">The sequence shown here is derived from an EMBL/GenBank/DDBJ whole genome shotgun (WGS) entry which is preliminary data.</text>
</comment>
<proteinExistence type="predicted"/>
<protein>
    <submittedName>
        <fullName evidence="1">Uncharacterized protein</fullName>
    </submittedName>
</protein>
<dbReference type="OrthoDB" id="2441166at2759"/>